<organism evidence="9 10">
    <name type="scientific">Thiorhodovibrio winogradskyi</name>
    <dbReference type="NCBI Taxonomy" id="77007"/>
    <lineage>
        <taxon>Bacteria</taxon>
        <taxon>Pseudomonadati</taxon>
        <taxon>Pseudomonadota</taxon>
        <taxon>Gammaproteobacteria</taxon>
        <taxon>Chromatiales</taxon>
        <taxon>Chromatiaceae</taxon>
        <taxon>Thiorhodovibrio</taxon>
    </lineage>
</organism>
<evidence type="ECO:0000313" key="10">
    <source>
        <dbReference type="Proteomes" id="UP001432180"/>
    </source>
</evidence>
<keyword evidence="3" id="KW-0479">Metal-binding</keyword>
<dbReference type="EMBL" id="CP121472">
    <property type="protein sequence ID" value="WPL16484.1"/>
    <property type="molecule type" value="Genomic_DNA"/>
</dbReference>
<comment type="cofactor">
    <cofactor evidence="1">
        <name>[4Fe-4S] cluster</name>
        <dbReference type="ChEBI" id="CHEBI:49883"/>
    </cofactor>
</comment>
<evidence type="ECO:0000259" key="8">
    <source>
        <dbReference type="PROSITE" id="PS51918"/>
    </source>
</evidence>
<evidence type="ECO:0000256" key="6">
    <source>
        <dbReference type="PROSITE-ProRule" id="PRU00339"/>
    </source>
</evidence>
<dbReference type="InterPro" id="IPR011990">
    <property type="entry name" value="TPR-like_helical_dom_sf"/>
</dbReference>
<proteinExistence type="predicted"/>
<dbReference type="PROSITE" id="PS50005">
    <property type="entry name" value="TPR"/>
    <property type="match status" value="1"/>
</dbReference>
<dbReference type="SUPFAM" id="SSF48452">
    <property type="entry name" value="TPR-like"/>
    <property type="match status" value="1"/>
</dbReference>
<evidence type="ECO:0000256" key="4">
    <source>
        <dbReference type="ARBA" id="ARBA00023004"/>
    </source>
</evidence>
<name>A0ABZ0S855_9GAMM</name>
<protein>
    <submittedName>
        <fullName evidence="9">Anaerobic sulfatase-maturating enzyme YdeM</fullName>
    </submittedName>
</protein>
<evidence type="ECO:0000313" key="9">
    <source>
        <dbReference type="EMBL" id="WPL16484.1"/>
    </source>
</evidence>
<evidence type="ECO:0000256" key="3">
    <source>
        <dbReference type="ARBA" id="ARBA00022723"/>
    </source>
</evidence>
<feature type="domain" description="Radical SAM core" evidence="8">
    <location>
        <begin position="1"/>
        <end position="191"/>
    </location>
</feature>
<evidence type="ECO:0000256" key="5">
    <source>
        <dbReference type="ARBA" id="ARBA00023014"/>
    </source>
</evidence>
<keyword evidence="10" id="KW-1185">Reference proteome</keyword>
<dbReference type="InterPro" id="IPR023885">
    <property type="entry name" value="4Fe4S-binding_SPASM_dom"/>
</dbReference>
<dbReference type="InterPro" id="IPR058240">
    <property type="entry name" value="rSAM_sf"/>
</dbReference>
<dbReference type="Gene3D" id="1.25.40.10">
    <property type="entry name" value="Tetratricopeptide repeat domain"/>
    <property type="match status" value="1"/>
</dbReference>
<evidence type="ECO:0000256" key="2">
    <source>
        <dbReference type="ARBA" id="ARBA00022691"/>
    </source>
</evidence>
<dbReference type="PANTHER" id="PTHR11228:SF7">
    <property type="entry name" value="PQQA PEPTIDE CYCLASE"/>
    <property type="match status" value="1"/>
</dbReference>
<keyword evidence="2" id="KW-0949">S-adenosyl-L-methionine</keyword>
<evidence type="ECO:0000256" key="1">
    <source>
        <dbReference type="ARBA" id="ARBA00001966"/>
    </source>
</evidence>
<keyword evidence="4" id="KW-0408">Iron</keyword>
<evidence type="ECO:0000256" key="7">
    <source>
        <dbReference type="SAM" id="MobiDB-lite"/>
    </source>
</evidence>
<accession>A0ABZ0S855</accession>
<dbReference type="Pfam" id="PF04055">
    <property type="entry name" value="Radical_SAM"/>
    <property type="match status" value="1"/>
</dbReference>
<dbReference type="InterPro" id="IPR019734">
    <property type="entry name" value="TPR_rpt"/>
</dbReference>
<dbReference type="Gene3D" id="3.20.20.70">
    <property type="entry name" value="Aldolase class I"/>
    <property type="match status" value="1"/>
</dbReference>
<dbReference type="Pfam" id="PF13186">
    <property type="entry name" value="SPASM"/>
    <property type="match status" value="1"/>
</dbReference>
<dbReference type="SMART" id="SM00028">
    <property type="entry name" value="TPR"/>
    <property type="match status" value="3"/>
</dbReference>
<keyword evidence="5" id="KW-0411">Iron-sulfur</keyword>
<dbReference type="Proteomes" id="UP001432180">
    <property type="component" value="Chromosome"/>
</dbReference>
<gene>
    <name evidence="9" type="primary">ydeM</name>
    <name evidence="9" type="ORF">Thiowin_01440</name>
</gene>
<dbReference type="PROSITE" id="PS51918">
    <property type="entry name" value="RADICAL_SAM"/>
    <property type="match status" value="1"/>
</dbReference>
<feature type="repeat" description="TPR" evidence="6">
    <location>
        <begin position="370"/>
        <end position="403"/>
    </location>
</feature>
<dbReference type="CDD" id="cd01335">
    <property type="entry name" value="Radical_SAM"/>
    <property type="match status" value="1"/>
</dbReference>
<dbReference type="InterPro" id="IPR013785">
    <property type="entry name" value="Aldolase_TIM"/>
</dbReference>
<dbReference type="PANTHER" id="PTHR11228">
    <property type="entry name" value="RADICAL SAM DOMAIN PROTEIN"/>
    <property type="match status" value="1"/>
</dbReference>
<sequence length="490" mass="54567">MRCRHCGSACTYKASDELDTQEALDLCDQLAGLGIELVTLSGGEPLLRDDWHLIGARLVEQGVKVNMISNGWLFDADAVNRALEAGFSNCAVSLDGTEEVHDALRRTGAFKHACSALRAMQQAGMGSAVITTLMQDNLDLLPRMHPLLEDLGVQHWQLQLGMPMGSMTMDRVIAPSQVETIVSFAHSLLNRGPIQPVLADCVGYYSHHYQEIRASYFVSDLPWNGCNAGKSNIGILHNGDILGCTSIRAPEFVEGNIRQTPLRVIWNRPGAFAWNRDFSVEDLGGFCEKCRYGEICRGGCHNVKLTMTRSLRDNPYCTYRAQVEALVPKIHQMRDIDKLLDRARKALALDMYEIAETCLERANTLSSDNLDILQMLGYAHYQCRQYQKSRDITEQALMIAPNDAYSWHGLGNALAKLGHIIEAEQAMLRARDRATNDERLMCDLENDLRILKSGDRGIGGMRPSRPLTDNPRSNNHSSAFRHIGLSPDNP</sequence>
<dbReference type="InterPro" id="IPR050377">
    <property type="entry name" value="Radical_SAM_PqqE_MftC-like"/>
</dbReference>
<dbReference type="SUPFAM" id="SSF102114">
    <property type="entry name" value="Radical SAM enzymes"/>
    <property type="match status" value="1"/>
</dbReference>
<dbReference type="NCBIfam" id="TIGR04085">
    <property type="entry name" value="rSAM_more_4Fe4S"/>
    <property type="match status" value="1"/>
</dbReference>
<feature type="region of interest" description="Disordered" evidence="7">
    <location>
        <begin position="455"/>
        <end position="490"/>
    </location>
</feature>
<reference evidence="9 10" key="1">
    <citation type="journal article" date="2023" name="Microorganisms">
        <title>Thiorhodovibrio frisius and Trv. litoralis spp. nov., Two Novel Members from a Clade of Fastidious Purple Sulfur Bacteria That Exhibit Unique Red-Shifted Light-Harvesting Capabilities.</title>
        <authorList>
            <person name="Methner A."/>
            <person name="Kuzyk S.B."/>
            <person name="Petersen J."/>
            <person name="Bauer S."/>
            <person name="Brinkmann H."/>
            <person name="Sichau K."/>
            <person name="Wanner G."/>
            <person name="Wolf J."/>
            <person name="Neumann-Schaal M."/>
            <person name="Henke P."/>
            <person name="Tank M."/>
            <person name="Sproer C."/>
            <person name="Bunk B."/>
            <person name="Overmann J."/>
        </authorList>
    </citation>
    <scope>NUCLEOTIDE SEQUENCE [LARGE SCALE GENOMIC DNA]</scope>
    <source>
        <strain evidence="9 10">DSM 6702</strain>
    </source>
</reference>
<keyword evidence="6" id="KW-0802">TPR repeat</keyword>
<dbReference type="InterPro" id="IPR007197">
    <property type="entry name" value="rSAM"/>
</dbReference>
<dbReference type="Pfam" id="PF13181">
    <property type="entry name" value="TPR_8"/>
    <property type="match status" value="1"/>
</dbReference>